<evidence type="ECO:0000313" key="2">
    <source>
        <dbReference type="EMBL" id="RDW60550.1"/>
    </source>
</evidence>
<keyword evidence="3" id="KW-1185">Reference proteome</keyword>
<evidence type="ECO:0000256" key="1">
    <source>
        <dbReference type="SAM" id="SignalP"/>
    </source>
</evidence>
<sequence>MTFYSRFVGTIVVLISVISSVQADCVSFGIDFQDGGSYFINSLDTSLFTSVVEFEGCSGSANVILEAPNEDSWLCSDIDASQDDVAELSTCPISKSQMYSGTWVLVLLSNNGDGASFSSQRTFTLLVAPQQTVTDVPTVTITSDIVPTSTIVSTSTESHFTTLPPVTISTVTTGKGTVTITPPVVTKIVSVTSSQTKSIITTSTSLIYSTKTATCSVPAKNSIPDPAPETAALNLALQLVGSPTISSSAAVATASSKRKRDASVSRGELVRRKAIARHVEKRAPDIPTITVTDTNPADWVTSTILTTDPAVTTTSFTTISPTQTITPAPVTFYTGTVFKTTTLGTSSRTYTSIFRTTITTTKTSTQKVTIKTTVTPSSVLASCSAQGGVIKS</sequence>
<evidence type="ECO:0000313" key="3">
    <source>
        <dbReference type="Proteomes" id="UP000256645"/>
    </source>
</evidence>
<proteinExistence type="predicted"/>
<keyword evidence="1" id="KW-0732">Signal</keyword>
<dbReference type="STRING" id="1849047.A0A3D8QFV0"/>
<reference evidence="2 3" key="1">
    <citation type="journal article" date="2018" name="IMA Fungus">
        <title>IMA Genome-F 9: Draft genome sequence of Annulohypoxylon stygium, Aspergillus mulundensis, Berkeleyomyces basicola (syn. Thielaviopsis basicola), Ceratocystis smalleyi, two Cercospora beticola strains, Coleophoma cylindrospora, Fusarium fracticaudum, Phialophora cf. hyalina, and Morchella septimelata.</title>
        <authorList>
            <person name="Wingfield B.D."/>
            <person name="Bills G.F."/>
            <person name="Dong Y."/>
            <person name="Huang W."/>
            <person name="Nel W.J."/>
            <person name="Swalarsk-Parry B.S."/>
            <person name="Vaghefi N."/>
            <person name="Wilken P.M."/>
            <person name="An Z."/>
            <person name="de Beer Z.W."/>
            <person name="De Vos L."/>
            <person name="Chen L."/>
            <person name="Duong T.A."/>
            <person name="Gao Y."/>
            <person name="Hammerbacher A."/>
            <person name="Kikkert J.R."/>
            <person name="Li Y."/>
            <person name="Li H."/>
            <person name="Li K."/>
            <person name="Li Q."/>
            <person name="Liu X."/>
            <person name="Ma X."/>
            <person name="Naidoo K."/>
            <person name="Pethybridge S.J."/>
            <person name="Sun J."/>
            <person name="Steenkamp E.T."/>
            <person name="van der Nest M.A."/>
            <person name="van Wyk S."/>
            <person name="Wingfield M.J."/>
            <person name="Xiong C."/>
            <person name="Yue Q."/>
            <person name="Zhang X."/>
        </authorList>
    </citation>
    <scope>NUCLEOTIDE SEQUENCE [LARGE SCALE GENOMIC DNA]</scope>
    <source>
        <strain evidence="2 3">BP6252</strain>
    </source>
</reference>
<name>A0A3D8QFV0_9HELO</name>
<feature type="chain" id="PRO_5017621459" evidence="1">
    <location>
        <begin position="24"/>
        <end position="392"/>
    </location>
</feature>
<dbReference type="OrthoDB" id="3937708at2759"/>
<dbReference type="AlphaFoldDB" id="A0A3D8QFV0"/>
<comment type="caution">
    <text evidence="2">The sequence shown here is derived from an EMBL/GenBank/DDBJ whole genome shotgun (WGS) entry which is preliminary data.</text>
</comment>
<dbReference type="EMBL" id="PDLM01000015">
    <property type="protein sequence ID" value="RDW60550.1"/>
    <property type="molecule type" value="Genomic_DNA"/>
</dbReference>
<protein>
    <submittedName>
        <fullName evidence="2">Uncharacterized protein</fullName>
    </submittedName>
</protein>
<organism evidence="2 3">
    <name type="scientific">Coleophoma cylindrospora</name>
    <dbReference type="NCBI Taxonomy" id="1849047"/>
    <lineage>
        <taxon>Eukaryota</taxon>
        <taxon>Fungi</taxon>
        <taxon>Dikarya</taxon>
        <taxon>Ascomycota</taxon>
        <taxon>Pezizomycotina</taxon>
        <taxon>Leotiomycetes</taxon>
        <taxon>Helotiales</taxon>
        <taxon>Dermateaceae</taxon>
        <taxon>Coleophoma</taxon>
    </lineage>
</organism>
<gene>
    <name evidence="2" type="ORF">BP6252_11933</name>
</gene>
<feature type="signal peptide" evidence="1">
    <location>
        <begin position="1"/>
        <end position="23"/>
    </location>
</feature>
<dbReference type="Proteomes" id="UP000256645">
    <property type="component" value="Unassembled WGS sequence"/>
</dbReference>
<accession>A0A3D8QFV0</accession>